<comment type="cofactor">
    <cofactor evidence="7">
        <name>Fe cation</name>
        <dbReference type="ChEBI" id="CHEBI:24875"/>
    </cofactor>
</comment>
<evidence type="ECO:0000256" key="1">
    <source>
        <dbReference type="ARBA" id="ARBA00001967"/>
    </source>
</evidence>
<dbReference type="GO" id="GO:0008901">
    <property type="term" value="F:ferredoxin hydrogenase activity"/>
    <property type="evidence" value="ECO:0007669"/>
    <property type="project" value="InterPro"/>
</dbReference>
<feature type="binding site" evidence="7">
    <location>
        <position position="41"/>
    </location>
    <ligand>
        <name>Mg(2+)</name>
        <dbReference type="ChEBI" id="CHEBI:18420"/>
    </ligand>
</feature>
<evidence type="ECO:0000256" key="6">
    <source>
        <dbReference type="ARBA" id="ARBA00023002"/>
    </source>
</evidence>
<dbReference type="InterPro" id="IPR050867">
    <property type="entry name" value="NiFe/NiFeSe_hydrgnase_LSU"/>
</dbReference>
<comment type="similarity">
    <text evidence="3">Belongs to the [NiFe]/[NiFeSe] hydrogenase large subunit family.</text>
</comment>
<comment type="caution">
    <text evidence="8">The sequence shown here is derived from an EMBL/GenBank/DDBJ whole genome shotgun (WGS) entry which is preliminary data.</text>
</comment>
<evidence type="ECO:0000256" key="4">
    <source>
        <dbReference type="ARBA" id="ARBA00022596"/>
    </source>
</evidence>
<feature type="binding site" evidence="7">
    <location>
        <position position="63"/>
    </location>
    <ligand>
        <name>Ni(2+)</name>
        <dbReference type="ChEBI" id="CHEBI:49786"/>
    </ligand>
</feature>
<evidence type="ECO:0000313" key="8">
    <source>
        <dbReference type="EMBL" id="TVO59373.1"/>
    </source>
</evidence>
<dbReference type="InterPro" id="IPR018194">
    <property type="entry name" value="Ni-dep_hyd_lsu_Ni_BS"/>
</dbReference>
<feature type="binding site" evidence="7">
    <location>
        <position position="60"/>
    </location>
    <ligand>
        <name>Ni(2+)</name>
        <dbReference type="ChEBI" id="CHEBI:49786"/>
    </ligand>
</feature>
<name>A0A557R2I9_9RHOO</name>
<accession>A0A557R2I9</accession>
<dbReference type="Pfam" id="PF00374">
    <property type="entry name" value="NiFeSe_Hases"/>
    <property type="match status" value="2"/>
</dbReference>
<dbReference type="PANTHER" id="PTHR42958:SF4">
    <property type="entry name" value="HYDROGENASE EXPRESSION_FORMATION PROTEIN HUPK"/>
    <property type="match status" value="1"/>
</dbReference>
<keyword evidence="4 7" id="KW-0533">Nickel</keyword>
<dbReference type="RefSeq" id="WP_144307888.1">
    <property type="nucleotide sequence ID" value="NZ_VMNK01000002.1"/>
</dbReference>
<reference evidence="8 9" key="1">
    <citation type="submission" date="2019-07" db="EMBL/GenBank/DDBJ databases">
        <title>The pathways for chlorine oxyanion respiration interact through the shared metabolite chlorate.</title>
        <authorList>
            <person name="Barnum T.P."/>
            <person name="Cheng Y."/>
            <person name="Hill K.A."/>
            <person name="Lucas L.N."/>
            <person name="Carlson H.K."/>
            <person name="Coates J.D."/>
        </authorList>
    </citation>
    <scope>NUCLEOTIDE SEQUENCE [LARGE SCALE GENOMIC DNA]</scope>
    <source>
        <strain evidence="8 9">SFB-3</strain>
    </source>
</reference>
<gene>
    <name evidence="8" type="ORF">FHP91_01260</name>
</gene>
<organism evidence="8 9">
    <name type="scientific">Denitromonas halophila</name>
    <dbReference type="NCBI Taxonomy" id="1629404"/>
    <lineage>
        <taxon>Bacteria</taxon>
        <taxon>Pseudomonadati</taxon>
        <taxon>Pseudomonadota</taxon>
        <taxon>Betaproteobacteria</taxon>
        <taxon>Rhodocyclales</taxon>
        <taxon>Zoogloeaceae</taxon>
        <taxon>Denitromonas</taxon>
    </lineage>
</organism>
<feature type="binding site" evidence="7">
    <location>
        <position position="63"/>
    </location>
    <ligand>
        <name>Fe cation</name>
        <dbReference type="ChEBI" id="CHEBI:24875"/>
    </ligand>
</feature>
<sequence>MSRQVLGPFNRVEGDLEVTLEQADGRVSAAWVNSPMYRGFEQIMQGKAPMDALTLVPRICGICSVSQSAASAAALADLAGVTPPPNGARANNLMLSAENMADHFTHFYLFFMPDFARDAYAGTPGFDAVCARFKAVEGSAAAEALPARARFLQLMGTLAGKWPHTLSLQPGGSARAILPAERVRLLSLLREFRGWLERHLFGDALEAVSALDSADALWAWFDAKGPARGDLARFLDLSRTLGLDRLGRAPERYLSYGNYSIDGARRFAPGIWDSTVGAVHPLDTRDIVEDISHAWLAGSADKHHPLVGETHPDADKTDAYSWCKAPRWRDKVVQCGALARQVVDGHPLARSLVAQGGGTVMSRVVGRMLEIARVVPMMEAWVRELVPGDPFCVELELPDQGVGVGLVEAARGALGHWLVVRNGHIQNYQIIAPTTWNFSPRDAAGTPGALEQALIGTPVGDGAGMPLAVQHVVRSFDPCMVCTVH</sequence>
<feature type="binding site" evidence="7">
    <location>
        <position position="485"/>
    </location>
    <ligand>
        <name>Mg(2+)</name>
        <dbReference type="ChEBI" id="CHEBI:18420"/>
    </ligand>
</feature>
<keyword evidence="9" id="KW-1185">Reference proteome</keyword>
<protein>
    <submittedName>
        <fullName evidence="8">HupV protein</fullName>
    </submittedName>
</protein>
<keyword evidence="6" id="KW-0560">Oxidoreductase</keyword>
<dbReference type="GO" id="GO:0016151">
    <property type="term" value="F:nickel cation binding"/>
    <property type="evidence" value="ECO:0007669"/>
    <property type="project" value="InterPro"/>
</dbReference>
<evidence type="ECO:0000313" key="9">
    <source>
        <dbReference type="Proteomes" id="UP000319502"/>
    </source>
</evidence>
<keyword evidence="7" id="KW-0408">Iron</keyword>
<dbReference type="Proteomes" id="UP000319502">
    <property type="component" value="Unassembled WGS sequence"/>
</dbReference>
<feature type="binding site" evidence="7">
    <location>
        <position position="479"/>
    </location>
    <ligand>
        <name>Ni(2+)</name>
        <dbReference type="ChEBI" id="CHEBI:49786"/>
    </ligand>
</feature>
<evidence type="ECO:0000256" key="5">
    <source>
        <dbReference type="ARBA" id="ARBA00022723"/>
    </source>
</evidence>
<dbReference type="AlphaFoldDB" id="A0A557R2I9"/>
<comment type="subcellular location">
    <subcellularLocation>
        <location evidence="2">Cell envelope</location>
    </subcellularLocation>
</comment>
<dbReference type="InterPro" id="IPR029014">
    <property type="entry name" value="NiFe-Hase_large"/>
</dbReference>
<dbReference type="PANTHER" id="PTHR42958">
    <property type="entry name" value="HYDROGENASE-2 LARGE CHAIN"/>
    <property type="match status" value="1"/>
</dbReference>
<dbReference type="EMBL" id="VMNK01000002">
    <property type="protein sequence ID" value="TVO59373.1"/>
    <property type="molecule type" value="Genomic_DNA"/>
</dbReference>
<feature type="binding site" evidence="7">
    <location>
        <position position="482"/>
    </location>
    <ligand>
        <name>Fe cation</name>
        <dbReference type="ChEBI" id="CHEBI:24875"/>
    </ligand>
</feature>
<keyword evidence="7" id="KW-0460">Magnesium</keyword>
<dbReference type="PROSITE" id="PS00507">
    <property type="entry name" value="NI_HGENASE_L_1"/>
    <property type="match status" value="1"/>
</dbReference>
<keyword evidence="5 7" id="KW-0479">Metal-binding</keyword>
<dbReference type="SUPFAM" id="SSF56762">
    <property type="entry name" value="HydB/Nqo4-like"/>
    <property type="match status" value="1"/>
</dbReference>
<evidence type="ECO:0000256" key="2">
    <source>
        <dbReference type="ARBA" id="ARBA00004196"/>
    </source>
</evidence>
<feature type="binding site" evidence="7">
    <location>
        <position position="430"/>
    </location>
    <ligand>
        <name>Mg(2+)</name>
        <dbReference type="ChEBI" id="CHEBI:18420"/>
    </ligand>
</feature>
<dbReference type="Gene3D" id="1.10.645.10">
    <property type="entry name" value="Cytochrome-c3 Hydrogenase, chain B"/>
    <property type="match status" value="1"/>
</dbReference>
<dbReference type="OrthoDB" id="9761717at2"/>
<proteinExistence type="inferred from homology"/>
<dbReference type="GO" id="GO:0030313">
    <property type="term" value="C:cell envelope"/>
    <property type="evidence" value="ECO:0007669"/>
    <property type="project" value="UniProtKB-SubCell"/>
</dbReference>
<evidence type="ECO:0000256" key="7">
    <source>
        <dbReference type="PIRSR" id="PIRSR601501-1"/>
    </source>
</evidence>
<comment type="cofactor">
    <cofactor evidence="1 7">
        <name>Ni(2+)</name>
        <dbReference type="ChEBI" id="CHEBI:49786"/>
    </cofactor>
</comment>
<evidence type="ECO:0000256" key="3">
    <source>
        <dbReference type="ARBA" id="ARBA00009292"/>
    </source>
</evidence>
<dbReference type="InterPro" id="IPR001501">
    <property type="entry name" value="Ni-dep_hyd_lsu"/>
</dbReference>